<name>A0ABP6DT08_9ACTN</name>
<dbReference type="Proteomes" id="UP001501666">
    <property type="component" value="Unassembled WGS sequence"/>
</dbReference>
<keyword evidence="4" id="KW-0732">Signal</keyword>
<dbReference type="EMBL" id="BAAATE010000003">
    <property type="protein sequence ID" value="GAA2648450.1"/>
    <property type="molecule type" value="Genomic_DNA"/>
</dbReference>
<dbReference type="Gene3D" id="2.160.20.10">
    <property type="entry name" value="Single-stranded right-handed beta-helix, Pectin lyase-like"/>
    <property type="match status" value="1"/>
</dbReference>
<organism evidence="6 7">
    <name type="scientific">Nonomuraea recticatena</name>
    <dbReference type="NCBI Taxonomy" id="46178"/>
    <lineage>
        <taxon>Bacteria</taxon>
        <taxon>Bacillati</taxon>
        <taxon>Actinomycetota</taxon>
        <taxon>Actinomycetes</taxon>
        <taxon>Streptosporangiales</taxon>
        <taxon>Streptosporangiaceae</taxon>
        <taxon>Nonomuraea</taxon>
    </lineage>
</organism>
<proteinExistence type="inferred from homology"/>
<dbReference type="SMART" id="SM00656">
    <property type="entry name" value="Amb_all"/>
    <property type="match status" value="1"/>
</dbReference>
<dbReference type="PANTHER" id="PTHR31683:SF18">
    <property type="entry name" value="PECTATE LYASE 21-RELATED"/>
    <property type="match status" value="1"/>
</dbReference>
<evidence type="ECO:0000256" key="3">
    <source>
        <dbReference type="SAM" id="MobiDB-lite"/>
    </source>
</evidence>
<evidence type="ECO:0000256" key="4">
    <source>
        <dbReference type="SAM" id="SignalP"/>
    </source>
</evidence>
<reference evidence="7" key="1">
    <citation type="journal article" date="2019" name="Int. J. Syst. Evol. Microbiol.">
        <title>The Global Catalogue of Microorganisms (GCM) 10K type strain sequencing project: providing services to taxonomists for standard genome sequencing and annotation.</title>
        <authorList>
            <consortium name="The Broad Institute Genomics Platform"/>
            <consortium name="The Broad Institute Genome Sequencing Center for Infectious Disease"/>
            <person name="Wu L."/>
            <person name="Ma J."/>
        </authorList>
    </citation>
    <scope>NUCLEOTIDE SEQUENCE [LARGE SCALE GENOMIC DNA]</scope>
    <source>
        <strain evidence="7">JCM 6835</strain>
    </source>
</reference>
<evidence type="ECO:0000256" key="2">
    <source>
        <dbReference type="RuleBase" id="RU361173"/>
    </source>
</evidence>
<feature type="domain" description="Pectate lyase" evidence="5">
    <location>
        <begin position="129"/>
        <end position="356"/>
    </location>
</feature>
<evidence type="ECO:0000259" key="5">
    <source>
        <dbReference type="SMART" id="SM00656"/>
    </source>
</evidence>
<keyword evidence="2" id="KW-0119">Carbohydrate metabolism</keyword>
<evidence type="ECO:0000256" key="1">
    <source>
        <dbReference type="ARBA" id="ARBA00023239"/>
    </source>
</evidence>
<dbReference type="InterPro" id="IPR002022">
    <property type="entry name" value="Pec_lyase"/>
</dbReference>
<dbReference type="InterPro" id="IPR045032">
    <property type="entry name" value="PEL"/>
</dbReference>
<feature type="signal peptide" evidence="4">
    <location>
        <begin position="1"/>
        <end position="23"/>
    </location>
</feature>
<dbReference type="PANTHER" id="PTHR31683">
    <property type="entry name" value="PECTATE LYASE 18-RELATED"/>
    <property type="match status" value="1"/>
</dbReference>
<dbReference type="RefSeq" id="WP_346144108.1">
    <property type="nucleotide sequence ID" value="NZ_BAAATE010000003.1"/>
</dbReference>
<feature type="chain" id="PRO_5046650294" description="Pectate lyase domain-containing protein" evidence="4">
    <location>
        <begin position="24"/>
        <end position="463"/>
    </location>
</feature>
<sequence>MRRTLTLITALACALAVAPPAHAVPPLPDPDRPVGWGEHATGGAGGPVHVVTTRKELKDALATGGPKTIHVRGTIYGNQTDDGVLLGEQDYAPGYDLGKYLACFVGGKVWSDQAHAWCGQMRRLRQTGSNNQKRQIQLTVPSDTTLLGIGADARLEGVFLSVNTGSNIIVRGLELESPIDHFTSWDPGDGESGSWNARFKAFGIVTGSRIWIDHCAFTDGQHLDRDAPTGPNGKPVNRHDGLLDIEDGSDLITVSYNRFVNHDKNMLVGSGDGRGDRDRGKLRVTYYGNLFDGVSQRSPRVRYGAVHVFNNYYRGSVTGEQPLVSNDLGGPSHYLGLGIESRVYSEHNAFEYDGPQDIVVQNWNAHRFFDRRSWFNGRPVDVVAVARRKFEAAKAAELAKADATGSAPPAWTALEFTTDVGWAPAEVYAYRPLVNANLVKRTVLEHAGPAALNLPALNLPAPG</sequence>
<accession>A0ABP6DT08</accession>
<comment type="caution">
    <text evidence="6">The sequence shown here is derived from an EMBL/GenBank/DDBJ whole genome shotgun (WGS) entry which is preliminary data.</text>
</comment>
<keyword evidence="2" id="KW-0624">Polysaccharide degradation</keyword>
<gene>
    <name evidence="6" type="ORF">GCM10010412_012760</name>
</gene>
<evidence type="ECO:0000313" key="7">
    <source>
        <dbReference type="Proteomes" id="UP001501666"/>
    </source>
</evidence>
<keyword evidence="1 2" id="KW-0456">Lyase</keyword>
<dbReference type="InterPro" id="IPR011050">
    <property type="entry name" value="Pectin_lyase_fold/virulence"/>
</dbReference>
<comment type="subcellular location">
    <subcellularLocation>
        <location evidence="2">Secreted</location>
    </subcellularLocation>
</comment>
<keyword evidence="7" id="KW-1185">Reference proteome</keyword>
<dbReference type="Pfam" id="PF00544">
    <property type="entry name" value="Pectate_lyase_4"/>
    <property type="match status" value="1"/>
</dbReference>
<protein>
    <recommendedName>
        <fullName evidence="5">Pectate lyase domain-containing protein</fullName>
    </recommendedName>
</protein>
<evidence type="ECO:0000313" key="6">
    <source>
        <dbReference type="EMBL" id="GAA2648450.1"/>
    </source>
</evidence>
<dbReference type="InterPro" id="IPR012334">
    <property type="entry name" value="Pectin_lyas_fold"/>
</dbReference>
<keyword evidence="2" id="KW-0964">Secreted</keyword>
<comment type="similarity">
    <text evidence="2">Belongs to the polysaccharide lyase 1 family.</text>
</comment>
<feature type="region of interest" description="Disordered" evidence="3">
    <location>
        <begin position="22"/>
        <end position="48"/>
    </location>
</feature>
<dbReference type="SUPFAM" id="SSF51126">
    <property type="entry name" value="Pectin lyase-like"/>
    <property type="match status" value="1"/>
</dbReference>